<dbReference type="OrthoDB" id="1492512at2"/>
<dbReference type="SUPFAM" id="SSF158745">
    <property type="entry name" value="LanC-like"/>
    <property type="match status" value="1"/>
</dbReference>
<dbReference type="InterPro" id="IPR000719">
    <property type="entry name" value="Prot_kinase_dom"/>
</dbReference>
<dbReference type="SUPFAM" id="SSF56112">
    <property type="entry name" value="Protein kinase-like (PK-like)"/>
    <property type="match status" value="1"/>
</dbReference>
<dbReference type="GO" id="GO:0031179">
    <property type="term" value="P:peptide modification"/>
    <property type="evidence" value="ECO:0007669"/>
    <property type="project" value="InterPro"/>
</dbReference>
<evidence type="ECO:0000313" key="3">
    <source>
        <dbReference type="EMBL" id="OLV17559.1"/>
    </source>
</evidence>
<dbReference type="NCBIfam" id="NF038151">
    <property type="entry name" value="lanthi_synth_III"/>
    <property type="match status" value="1"/>
</dbReference>
<dbReference type="Proteomes" id="UP000186607">
    <property type="component" value="Unassembled WGS sequence"/>
</dbReference>
<feature type="domain" description="Protein kinase" evidence="2">
    <location>
        <begin position="236"/>
        <end position="503"/>
    </location>
</feature>
<dbReference type="AlphaFoldDB" id="A0A1U7NXB5"/>
<sequence>MTSGANLTPARFNFQQVVRHLHLRSEFYEPFERYQPSEEFVAAAQRQLPLTTRIVRESFWTHAQPIGADVPMQGWKIHVSATHKNAVEILERVTRTCSDARVPFKFASDPFVLSLLLGKGCARGSSGKFMTLYPRDEEQAQALLEKLYAELQGFDGPYILSDRRFRDCAVLYYRYGGFTPIIRRDPDGQLTSYLIRPDLGLEVDERTPHFQVPDWLNDPFQAEEPEEEGSLLHGRYEIQQVLNYSNSGGVYLAVDHTTGMTVVVKEARPHVNSSVSGQDAVEQLRKEHRLLTLLSGSDVTPEPIELFSEWEHTFLVQTFLTGISLHEFTGKHSPVIRTAHQPEELNAWLHLWRSVALAVIRAVNVLHGRGVVFGDLSLNNVLVSVEDGRCTGAWLIDFEGAAEAGVDPEINMFTPGFDRPGRNGRSYMDVADDHYALGALLFSMLLPVAVLTNVKPDALDVFLTEFTQDFGLPDPFVSVIRQLLGSGGTLKLEALIARLEDWSGVAGRPGILTVPQPLSNEQLQRTVLSTLHHTVKTAEFHRQDRLFPAAPQLAHGLSLDHGALGVAAVLQVVRGQVPQDVRQWIREQPLAATTSPGLFSGLAGIAVGLASMGERRAAERAYQLARRHDHLYARVHLHGGASGFGLASLMLFLQWGEDTYLQDARRVGDILEASAQWSGNQVSWPEFGPQEVGLGYGYSGVALFLLYLHGVTGEARYLRLGEAALAEDLSHGRELEGGALGFSDQPDGAILYPYWLTGSAGVGSAVARYYHVTRDPAYRNQADRIRLATTAKYSVFPGFFMGLAGLGMSLLDAAQFLGDPSYLEDAHRTARGILLFSVKKEQGLTFPGDYLHRISTDLGSGSSGIALFLHRLAHQTGNPLFPDAVLLGREGARA</sequence>
<dbReference type="InterPro" id="IPR058053">
    <property type="entry name" value="RamC_C"/>
</dbReference>
<dbReference type="STRING" id="249408.BOO71_0008488"/>
<comment type="caution">
    <text evidence="3">The sequence shown here is derived from an EMBL/GenBank/DDBJ whole genome shotgun (WGS) entry which is preliminary data.</text>
</comment>
<feature type="transmembrane region" description="Helical" evidence="1">
    <location>
        <begin position="631"/>
        <end position="653"/>
    </location>
</feature>
<dbReference type="InterPro" id="IPR012341">
    <property type="entry name" value="6hp_glycosidase-like_sf"/>
</dbReference>
<keyword evidence="1" id="KW-1133">Transmembrane helix</keyword>
<protein>
    <submittedName>
        <fullName evidence="3">Lanthionine biosynthesis protein LanL</fullName>
    </submittedName>
</protein>
<dbReference type="Pfam" id="PF05147">
    <property type="entry name" value="LANC_like"/>
    <property type="match status" value="1"/>
</dbReference>
<reference evidence="3 4" key="1">
    <citation type="submission" date="2017-01" db="EMBL/GenBank/DDBJ databases">
        <title>Genome Analysis of Deinococcus marmoris KOPRI26562.</title>
        <authorList>
            <person name="Kim J.H."/>
            <person name="Oh H.-M."/>
        </authorList>
    </citation>
    <scope>NUCLEOTIDE SEQUENCE [LARGE SCALE GENOMIC DNA]</scope>
    <source>
        <strain evidence="3 4">KOPRI26562</strain>
    </source>
</reference>
<dbReference type="Pfam" id="PF00069">
    <property type="entry name" value="Pkinase"/>
    <property type="match status" value="1"/>
</dbReference>
<proteinExistence type="predicted"/>
<dbReference type="RefSeq" id="WP_075833594.1">
    <property type="nucleotide sequence ID" value="NZ_MSTI01000094.1"/>
</dbReference>
<keyword evidence="4" id="KW-1185">Reference proteome</keyword>
<keyword evidence="1" id="KW-0812">Transmembrane</keyword>
<dbReference type="GO" id="GO:0004672">
    <property type="term" value="F:protein kinase activity"/>
    <property type="evidence" value="ECO:0007669"/>
    <property type="project" value="InterPro"/>
</dbReference>
<dbReference type="Pfam" id="PF25816">
    <property type="entry name" value="RamC_N"/>
    <property type="match status" value="1"/>
</dbReference>
<accession>A0A1U7NXB5</accession>
<dbReference type="PROSITE" id="PS50011">
    <property type="entry name" value="PROTEIN_KINASE_DOM"/>
    <property type="match status" value="1"/>
</dbReference>
<dbReference type="EMBL" id="MSTI01000094">
    <property type="protein sequence ID" value="OLV17559.1"/>
    <property type="molecule type" value="Genomic_DNA"/>
</dbReference>
<dbReference type="SMART" id="SM00220">
    <property type="entry name" value="S_TKc"/>
    <property type="match status" value="1"/>
</dbReference>
<dbReference type="SMART" id="SM01260">
    <property type="entry name" value="LANC_like"/>
    <property type="match status" value="1"/>
</dbReference>
<evidence type="ECO:0000313" key="4">
    <source>
        <dbReference type="Proteomes" id="UP000186607"/>
    </source>
</evidence>
<gene>
    <name evidence="3" type="ORF">BOO71_0008488</name>
</gene>
<dbReference type="Gene3D" id="1.10.510.10">
    <property type="entry name" value="Transferase(Phosphotransferase) domain 1"/>
    <property type="match status" value="1"/>
</dbReference>
<dbReference type="GO" id="GO:0005975">
    <property type="term" value="P:carbohydrate metabolic process"/>
    <property type="evidence" value="ECO:0007669"/>
    <property type="project" value="InterPro"/>
</dbReference>
<dbReference type="InterPro" id="IPR053524">
    <property type="entry name" value="Aerial_hyphae_peptide-synth"/>
</dbReference>
<dbReference type="CDD" id="cd04791">
    <property type="entry name" value="LanC_SerThrkinase"/>
    <property type="match status" value="1"/>
</dbReference>
<dbReference type="InterPro" id="IPR057929">
    <property type="entry name" value="RamC_N"/>
</dbReference>
<dbReference type="Gene3D" id="3.30.200.20">
    <property type="entry name" value="Phosphorylase Kinase, domain 1"/>
    <property type="match status" value="1"/>
</dbReference>
<dbReference type="InterPro" id="IPR011009">
    <property type="entry name" value="Kinase-like_dom_sf"/>
</dbReference>
<organism evidence="3 4">
    <name type="scientific">Deinococcus marmoris</name>
    <dbReference type="NCBI Taxonomy" id="249408"/>
    <lineage>
        <taxon>Bacteria</taxon>
        <taxon>Thermotogati</taxon>
        <taxon>Deinococcota</taxon>
        <taxon>Deinococci</taxon>
        <taxon>Deinococcales</taxon>
        <taxon>Deinococcaceae</taxon>
        <taxon>Deinococcus</taxon>
    </lineage>
</organism>
<dbReference type="GO" id="GO:0005524">
    <property type="term" value="F:ATP binding"/>
    <property type="evidence" value="ECO:0007669"/>
    <property type="project" value="InterPro"/>
</dbReference>
<name>A0A1U7NXB5_9DEIO</name>
<evidence type="ECO:0000259" key="2">
    <source>
        <dbReference type="PROSITE" id="PS50011"/>
    </source>
</evidence>
<feature type="transmembrane region" description="Helical" evidence="1">
    <location>
        <begin position="590"/>
        <end position="610"/>
    </location>
</feature>
<dbReference type="InterPro" id="IPR007822">
    <property type="entry name" value="LANC-like"/>
</dbReference>
<keyword evidence="1" id="KW-0472">Membrane</keyword>
<evidence type="ECO:0000256" key="1">
    <source>
        <dbReference type="SAM" id="Phobius"/>
    </source>
</evidence>
<dbReference type="Gene3D" id="1.50.10.10">
    <property type="match status" value="1"/>
</dbReference>